<proteinExistence type="predicted"/>
<keyword evidence="2" id="KW-1185">Reference proteome</keyword>
<name>A0A161QPH1_9BRAD</name>
<evidence type="ECO:0000313" key="2">
    <source>
        <dbReference type="Proteomes" id="UP000076574"/>
    </source>
</evidence>
<organism evidence="1 2">
    <name type="scientific">Tardiphaga robiniae</name>
    <dbReference type="NCBI Taxonomy" id="943830"/>
    <lineage>
        <taxon>Bacteria</taxon>
        <taxon>Pseudomonadati</taxon>
        <taxon>Pseudomonadota</taxon>
        <taxon>Alphaproteobacteria</taxon>
        <taxon>Hyphomicrobiales</taxon>
        <taxon>Nitrobacteraceae</taxon>
        <taxon>Tardiphaga</taxon>
    </lineage>
</organism>
<reference evidence="1 2" key="1">
    <citation type="submission" date="2016-03" db="EMBL/GenBank/DDBJ databases">
        <title>Microsymbionts genomes from the relict species Vavilovia formosa (Stev.) Fed.</title>
        <authorList>
            <person name="Kopat V."/>
            <person name="Chirak E."/>
            <person name="Kimeklis A."/>
            <person name="Andronov E."/>
        </authorList>
    </citation>
    <scope>NUCLEOTIDE SEQUENCE [LARGE SCALE GENOMIC DNA]</scope>
    <source>
        <strain evidence="1 2">Vaf07</strain>
    </source>
</reference>
<evidence type="ECO:0000313" key="1">
    <source>
        <dbReference type="EMBL" id="KZD23124.1"/>
    </source>
</evidence>
<dbReference type="STRING" id="943830.A4A58_06930"/>
<dbReference type="EMBL" id="LVYV01000012">
    <property type="protein sequence ID" value="KZD23124.1"/>
    <property type="molecule type" value="Genomic_DNA"/>
</dbReference>
<dbReference type="Proteomes" id="UP000076574">
    <property type="component" value="Unassembled WGS sequence"/>
</dbReference>
<dbReference type="InterPro" id="IPR027417">
    <property type="entry name" value="P-loop_NTPase"/>
</dbReference>
<dbReference type="SUPFAM" id="SSF52540">
    <property type="entry name" value="P-loop containing nucleoside triphosphate hydrolases"/>
    <property type="match status" value="1"/>
</dbReference>
<accession>A0A161QPH1</accession>
<dbReference type="AlphaFoldDB" id="A0A161QPH1"/>
<gene>
    <name evidence="1" type="ORF">A4A58_06930</name>
</gene>
<protein>
    <submittedName>
        <fullName evidence="1">Uncharacterized protein</fullName>
    </submittedName>
</protein>
<comment type="caution">
    <text evidence="1">The sequence shown here is derived from an EMBL/GenBank/DDBJ whole genome shotgun (WGS) entry which is preliminary data.</text>
</comment>
<dbReference type="Gene3D" id="3.40.50.300">
    <property type="entry name" value="P-loop containing nucleotide triphosphate hydrolases"/>
    <property type="match status" value="1"/>
</dbReference>
<sequence>MRFGSMIIEFFGPAAAGKTTFAHALCKRLNERGHHANVVLSYRPGAQLSSPDPGGGMPAFRRIVRGIIEIASMAARPIASKSEFDLTLNLVRALPPRSVVWFVRLSQYVLRLCRYWELSRESAEIVIFDQAFVQVTCALALYNEHASDASILQALGLVPKADLIIRLDAPLEMLEARLRERLRLESPAERILEANVEKNLAAIPIVDRVDRLLRMHGASSRFCSLDQPSLCEALDKAEAMILRLRDRNAGRDPVPIDIALGRQHSTTTTSEPVAQP</sequence>